<dbReference type="Proteomes" id="UP000886998">
    <property type="component" value="Unassembled WGS sequence"/>
</dbReference>
<evidence type="ECO:0000313" key="1">
    <source>
        <dbReference type="EMBL" id="GFY79737.1"/>
    </source>
</evidence>
<evidence type="ECO:0000313" key="2">
    <source>
        <dbReference type="Proteomes" id="UP000886998"/>
    </source>
</evidence>
<accession>A0A8X6YXE0</accession>
<dbReference type="AlphaFoldDB" id="A0A8X6YXE0"/>
<gene>
    <name evidence="1" type="ORF">TNIN_89041</name>
</gene>
<reference evidence="1" key="1">
    <citation type="submission" date="2020-08" db="EMBL/GenBank/DDBJ databases">
        <title>Multicomponent nature underlies the extraordinary mechanical properties of spider dragline silk.</title>
        <authorList>
            <person name="Kono N."/>
            <person name="Nakamura H."/>
            <person name="Mori M."/>
            <person name="Yoshida Y."/>
            <person name="Ohtoshi R."/>
            <person name="Malay A.D."/>
            <person name="Moran D.A.P."/>
            <person name="Tomita M."/>
            <person name="Numata K."/>
            <person name="Arakawa K."/>
        </authorList>
    </citation>
    <scope>NUCLEOTIDE SEQUENCE</scope>
</reference>
<protein>
    <submittedName>
        <fullName evidence="1">Uncharacterized protein</fullName>
    </submittedName>
</protein>
<sequence length="76" mass="8295">MPSGHSVGSLIIVEGMMDQCNTHLSSPSTSIPECALFYLKTVASTSRTKRSVIQLTVRACFEEHQGVFTVHLRSAN</sequence>
<proteinExistence type="predicted"/>
<dbReference type="EMBL" id="BMAV01023765">
    <property type="protein sequence ID" value="GFY79737.1"/>
    <property type="molecule type" value="Genomic_DNA"/>
</dbReference>
<comment type="caution">
    <text evidence="1">The sequence shown here is derived from an EMBL/GenBank/DDBJ whole genome shotgun (WGS) entry which is preliminary data.</text>
</comment>
<organism evidence="1 2">
    <name type="scientific">Trichonephila inaurata madagascariensis</name>
    <dbReference type="NCBI Taxonomy" id="2747483"/>
    <lineage>
        <taxon>Eukaryota</taxon>
        <taxon>Metazoa</taxon>
        <taxon>Ecdysozoa</taxon>
        <taxon>Arthropoda</taxon>
        <taxon>Chelicerata</taxon>
        <taxon>Arachnida</taxon>
        <taxon>Araneae</taxon>
        <taxon>Araneomorphae</taxon>
        <taxon>Entelegynae</taxon>
        <taxon>Araneoidea</taxon>
        <taxon>Nephilidae</taxon>
        <taxon>Trichonephila</taxon>
        <taxon>Trichonephila inaurata</taxon>
    </lineage>
</organism>
<keyword evidence="2" id="KW-1185">Reference proteome</keyword>
<name>A0A8X6YXE0_9ARAC</name>